<dbReference type="Ensembl" id="ENSSTUT00000004243.1">
    <property type="protein sequence ID" value="ENSSTUP00000004006.1"/>
    <property type="gene ID" value="ENSSTUG00000001171.1"/>
</dbReference>
<feature type="transmembrane region" description="Helical" evidence="9">
    <location>
        <begin position="568"/>
        <end position="601"/>
    </location>
</feature>
<feature type="domain" description="CSC1/OSCA1-like cytosolic" evidence="12">
    <location>
        <begin position="202"/>
        <end position="292"/>
    </location>
</feature>
<accession>A0A673W731</accession>
<dbReference type="Proteomes" id="UP000472277">
    <property type="component" value="Chromosome 1"/>
</dbReference>
<dbReference type="PANTHER" id="PTHR13018">
    <property type="entry name" value="PROBABLE MEMBRANE PROTEIN DUF221-RELATED"/>
    <property type="match status" value="1"/>
</dbReference>
<feature type="transmembrane region" description="Helical" evidence="9">
    <location>
        <begin position="514"/>
        <end position="547"/>
    </location>
</feature>
<feature type="transmembrane region" description="Helical" evidence="9">
    <location>
        <begin position="467"/>
        <end position="494"/>
    </location>
</feature>
<keyword evidence="14" id="KW-1185">Reference proteome</keyword>
<reference evidence="13" key="3">
    <citation type="submission" date="2025-09" db="UniProtKB">
        <authorList>
            <consortium name="Ensembl"/>
        </authorList>
    </citation>
    <scope>IDENTIFICATION</scope>
</reference>
<keyword evidence="3" id="KW-0813">Transport</keyword>
<dbReference type="Pfam" id="PF14703">
    <property type="entry name" value="PHM7_cyt"/>
    <property type="match status" value="1"/>
</dbReference>
<keyword evidence="6 9" id="KW-0472">Membrane</keyword>
<dbReference type="AlphaFoldDB" id="A0A673W731"/>
<feature type="transmembrane region" description="Helical" evidence="9">
    <location>
        <begin position="120"/>
        <end position="146"/>
    </location>
</feature>
<comment type="catalytic activity">
    <reaction evidence="7">
        <text>Ca(2+)(in) = Ca(2+)(out)</text>
        <dbReference type="Rhea" id="RHEA:29671"/>
        <dbReference type="ChEBI" id="CHEBI:29108"/>
    </reaction>
</comment>
<feature type="domain" description="CSC1/OSCA1-like 7TM region" evidence="10">
    <location>
        <begin position="383"/>
        <end position="652"/>
    </location>
</feature>
<reference evidence="13" key="2">
    <citation type="submission" date="2025-08" db="UniProtKB">
        <authorList>
            <consortium name="Ensembl"/>
        </authorList>
    </citation>
    <scope>IDENTIFICATION</scope>
</reference>
<dbReference type="InterPro" id="IPR045122">
    <property type="entry name" value="Csc1-like"/>
</dbReference>
<dbReference type="InterPro" id="IPR003864">
    <property type="entry name" value="CSC1/OSCA1-like_7TM"/>
</dbReference>
<protein>
    <submittedName>
        <fullName evidence="13">Transmembrane protein 63A</fullName>
    </submittedName>
</protein>
<feature type="domain" description="CSC1/OSCA1-like N-terminal transmembrane" evidence="11">
    <location>
        <begin position="98"/>
        <end position="187"/>
    </location>
</feature>
<evidence type="ECO:0000313" key="13">
    <source>
        <dbReference type="Ensembl" id="ENSSTUP00000004006.1"/>
    </source>
</evidence>
<evidence type="ECO:0000256" key="4">
    <source>
        <dbReference type="ARBA" id="ARBA00022692"/>
    </source>
</evidence>
<evidence type="ECO:0000256" key="7">
    <source>
        <dbReference type="ARBA" id="ARBA00036634"/>
    </source>
</evidence>
<evidence type="ECO:0000259" key="12">
    <source>
        <dbReference type="Pfam" id="PF14703"/>
    </source>
</evidence>
<feature type="region of interest" description="Disordered" evidence="8">
    <location>
        <begin position="710"/>
        <end position="749"/>
    </location>
</feature>
<dbReference type="GeneTree" id="ENSGT00940000159576"/>
<evidence type="ECO:0000259" key="10">
    <source>
        <dbReference type="Pfam" id="PF02714"/>
    </source>
</evidence>
<organism evidence="13 14">
    <name type="scientific">Salmo trutta</name>
    <name type="common">Brown trout</name>
    <dbReference type="NCBI Taxonomy" id="8032"/>
    <lineage>
        <taxon>Eukaryota</taxon>
        <taxon>Metazoa</taxon>
        <taxon>Chordata</taxon>
        <taxon>Craniata</taxon>
        <taxon>Vertebrata</taxon>
        <taxon>Euteleostomi</taxon>
        <taxon>Actinopterygii</taxon>
        <taxon>Neopterygii</taxon>
        <taxon>Teleostei</taxon>
        <taxon>Protacanthopterygii</taxon>
        <taxon>Salmoniformes</taxon>
        <taxon>Salmonidae</taxon>
        <taxon>Salmoninae</taxon>
        <taxon>Salmo</taxon>
    </lineage>
</organism>
<evidence type="ECO:0000256" key="9">
    <source>
        <dbReference type="SAM" id="Phobius"/>
    </source>
</evidence>
<sequence length="749" mass="84592">MSSTWWGLVKNGSAHHVDNSSCFSSTQSTVLKGNSFGGVPVVLLLDFSFFLVWMLLLASLHHQNGVSVLALSVCVQAGGQGCHCFRVRLHPQFVSFSSEEMVKARCGIDAVHYLSFQRHLITLLVLVTVISVTVILPVNLSGNLLGNDPYNFGRTTVGNLQKDNNLLWIHTVFAVIYLILTVLLLRRHTSQMKGMGRGLTRNTLFASSVPKDASEEDIRTHFTEAYPTCRVCEVHLTYDVAKLMNLDKERSVKRAEKNLRYYERVLQRGGQREVINPRLCGHLCCCRTRNCQEVRGTMPGEGLRDLGSVRSSEIGLVILKDFNALDCGNGDSAVRCGCGREPQPSSCSAALKVRNWRVDYAPHPRNVYWDNLSVQGFRWWFRCLLLNFFLFFLLTFLTTPSIIISTIDKFNVTKPIYYLNSAVVSQFFPTLLLWSFSALLPTIVYYSTLGECHWNRSREQLIMMHKLYIFLLFMVLILPSLGLTSLAVFFRWLFDKEFLADGKLRCVFLPDQGAFFVNYVITAGLVGSGMELLRLPGLLLYTIRMALARSAAERKYVKQNQAYEFEYGAMYGWTLCVFTVIMAYSITCPVIVPFGLLYLMLKHLVDKHNLYFAYLPARLDRQVHLGAVNQALAAPIICLIWLYFFSVLRTGFMADTSLFTLVVLCVTVCICISYTCFGHFKYLSPHNYKVWCLCGVCVVFVYLPRVLRTESPESPATSPDGSKTPQSYGTTDSSPTCQSPVDDELLMNP</sequence>
<feature type="transmembrane region" description="Helical" evidence="9">
    <location>
        <begin position="657"/>
        <end position="680"/>
    </location>
</feature>
<evidence type="ECO:0000256" key="8">
    <source>
        <dbReference type="SAM" id="MobiDB-lite"/>
    </source>
</evidence>
<evidence type="ECO:0000256" key="2">
    <source>
        <dbReference type="ARBA" id="ARBA00007779"/>
    </source>
</evidence>
<proteinExistence type="inferred from homology"/>
<feature type="transmembrane region" description="Helical" evidence="9">
    <location>
        <begin position="621"/>
        <end position="645"/>
    </location>
</feature>
<dbReference type="PANTHER" id="PTHR13018:SF24">
    <property type="entry name" value="CSC1-LIKE PROTEIN 1"/>
    <property type="match status" value="1"/>
</dbReference>
<feature type="transmembrane region" description="Helical" evidence="9">
    <location>
        <begin position="384"/>
        <end position="407"/>
    </location>
</feature>
<dbReference type="Pfam" id="PF13967">
    <property type="entry name" value="RSN1_TM"/>
    <property type="match status" value="1"/>
</dbReference>
<gene>
    <name evidence="13" type="primary">TMEM63A</name>
    <name evidence="13" type="synonym">tmem63a</name>
</gene>
<name>A0A673W731_SALTR</name>
<evidence type="ECO:0000259" key="11">
    <source>
        <dbReference type="Pfam" id="PF13967"/>
    </source>
</evidence>
<feature type="transmembrane region" description="Helical" evidence="9">
    <location>
        <begin position="427"/>
        <end position="446"/>
    </location>
</feature>
<feature type="transmembrane region" description="Helical" evidence="9">
    <location>
        <begin position="166"/>
        <end position="185"/>
    </location>
</feature>
<evidence type="ECO:0000256" key="5">
    <source>
        <dbReference type="ARBA" id="ARBA00022989"/>
    </source>
</evidence>
<comment type="similarity">
    <text evidence="2">Belongs to the CSC1 (TC 1.A.17) family.</text>
</comment>
<evidence type="ECO:0000256" key="1">
    <source>
        <dbReference type="ARBA" id="ARBA00004141"/>
    </source>
</evidence>
<dbReference type="GO" id="GO:0005227">
    <property type="term" value="F:calcium-activated cation channel activity"/>
    <property type="evidence" value="ECO:0007669"/>
    <property type="project" value="InterPro"/>
</dbReference>
<keyword evidence="4 9" id="KW-0812">Transmembrane</keyword>
<dbReference type="Pfam" id="PF02714">
    <property type="entry name" value="RSN1_7TM"/>
    <property type="match status" value="1"/>
</dbReference>
<keyword evidence="5 9" id="KW-1133">Transmembrane helix</keyword>
<evidence type="ECO:0000256" key="6">
    <source>
        <dbReference type="ARBA" id="ARBA00023136"/>
    </source>
</evidence>
<feature type="transmembrane region" description="Helical" evidence="9">
    <location>
        <begin position="36"/>
        <end position="57"/>
    </location>
</feature>
<dbReference type="InterPro" id="IPR027815">
    <property type="entry name" value="CSC1/OSCA1-like_cyt"/>
</dbReference>
<reference evidence="13" key="1">
    <citation type="submission" date="2021-04" db="EMBL/GenBank/DDBJ databases">
        <authorList>
            <consortium name="Wellcome Sanger Institute Data Sharing"/>
        </authorList>
    </citation>
    <scope>NUCLEOTIDE SEQUENCE [LARGE SCALE GENOMIC DNA]</scope>
</reference>
<evidence type="ECO:0000256" key="3">
    <source>
        <dbReference type="ARBA" id="ARBA00022448"/>
    </source>
</evidence>
<evidence type="ECO:0000313" key="14">
    <source>
        <dbReference type="Proteomes" id="UP000472277"/>
    </source>
</evidence>
<dbReference type="GO" id="GO:0005886">
    <property type="term" value="C:plasma membrane"/>
    <property type="evidence" value="ECO:0007669"/>
    <property type="project" value="TreeGrafter"/>
</dbReference>
<dbReference type="InterPro" id="IPR032880">
    <property type="entry name" value="CSC1/OSCA1-like_N"/>
</dbReference>
<feature type="compositionally biased region" description="Polar residues" evidence="8">
    <location>
        <begin position="712"/>
        <end position="739"/>
    </location>
</feature>
<comment type="subcellular location">
    <subcellularLocation>
        <location evidence="1">Membrane</location>
        <topology evidence="1">Multi-pass membrane protein</topology>
    </subcellularLocation>
</comment>